<reference evidence="2" key="1">
    <citation type="submission" date="2021-02" db="EMBL/GenBank/DDBJ databases">
        <title>Psilocybe cubensis genome.</title>
        <authorList>
            <person name="Mckernan K.J."/>
            <person name="Crawford S."/>
            <person name="Trippe A."/>
            <person name="Kane L.T."/>
            <person name="Mclaughlin S."/>
        </authorList>
    </citation>
    <scope>NUCLEOTIDE SEQUENCE [LARGE SCALE GENOMIC DNA]</scope>
    <source>
        <strain evidence="2">MGC-MH-2018</strain>
    </source>
</reference>
<feature type="compositionally biased region" description="Low complexity" evidence="1">
    <location>
        <begin position="186"/>
        <end position="202"/>
    </location>
</feature>
<feature type="region of interest" description="Disordered" evidence="1">
    <location>
        <begin position="182"/>
        <end position="208"/>
    </location>
</feature>
<feature type="compositionally biased region" description="Polar residues" evidence="1">
    <location>
        <begin position="1"/>
        <end position="15"/>
    </location>
</feature>
<feature type="region of interest" description="Disordered" evidence="1">
    <location>
        <begin position="112"/>
        <end position="131"/>
    </location>
</feature>
<comment type="caution">
    <text evidence="2">The sequence shown here is derived from an EMBL/GenBank/DDBJ whole genome shotgun (WGS) entry which is preliminary data.</text>
</comment>
<sequence>MYAGYSASQPLTNNPFIADGGSNPSARFPDLSSPPVTNQQQQQQYGGWGSAAMSPVSPQQQQQGMYQQYSQQQQQPQMTMGYAPQQQMGGGISMGGGGAGYLSPGVQLYPSHTGSGGGGAPFQPSSSFGQQLAAHVSGSSYSYLQGQQQQQQGNPNAYNPAQQQLQNNPGYVAQLDPYSSIGQLWGDSNQSQPQQQGQAQAQMGGGVGLGQSYSSSAGGVAPLPTGGYGVSASGEPHPRDYIRAHKAEIEAWDNFAWKQLLGAFETLMKAWETRKGELAARVGEMSAQMNVGMAYGPYYVAQIQQEGARLQGLQKEAENNFDSVAASLFQLREVFAGYRQSGDLASKRRVREAMNAALQGLPTFPQPY</sequence>
<feature type="region of interest" description="Disordered" evidence="1">
    <location>
        <begin position="1"/>
        <end position="91"/>
    </location>
</feature>
<dbReference type="AlphaFoldDB" id="A0A8H7XYY0"/>
<feature type="compositionally biased region" description="Low complexity" evidence="1">
    <location>
        <begin position="57"/>
        <end position="78"/>
    </location>
</feature>
<evidence type="ECO:0000313" key="2">
    <source>
        <dbReference type="EMBL" id="KAG5170530.1"/>
    </source>
</evidence>
<evidence type="ECO:0000256" key="1">
    <source>
        <dbReference type="SAM" id="MobiDB-lite"/>
    </source>
</evidence>
<accession>A0A8H7XYY0</accession>
<dbReference type="EMBL" id="JAFIQS010000004">
    <property type="protein sequence ID" value="KAG5170530.1"/>
    <property type="molecule type" value="Genomic_DNA"/>
</dbReference>
<feature type="compositionally biased region" description="Low complexity" evidence="1">
    <location>
        <begin position="143"/>
        <end position="163"/>
    </location>
</feature>
<proteinExistence type="predicted"/>
<gene>
    <name evidence="2" type="ORF">JR316_004919</name>
</gene>
<feature type="region of interest" description="Disordered" evidence="1">
    <location>
        <begin position="139"/>
        <end position="163"/>
    </location>
</feature>
<organism evidence="2">
    <name type="scientific">Psilocybe cubensis</name>
    <name type="common">Psychedelic mushroom</name>
    <name type="synonym">Stropharia cubensis</name>
    <dbReference type="NCBI Taxonomy" id="181762"/>
    <lineage>
        <taxon>Eukaryota</taxon>
        <taxon>Fungi</taxon>
        <taxon>Dikarya</taxon>
        <taxon>Basidiomycota</taxon>
        <taxon>Agaricomycotina</taxon>
        <taxon>Agaricomycetes</taxon>
        <taxon>Agaricomycetidae</taxon>
        <taxon>Agaricales</taxon>
        <taxon>Agaricineae</taxon>
        <taxon>Strophariaceae</taxon>
        <taxon>Psilocybe</taxon>
    </lineage>
</organism>
<protein>
    <submittedName>
        <fullName evidence="2">Uncharacterized protein</fullName>
    </submittedName>
</protein>
<dbReference type="OrthoDB" id="3253876at2759"/>
<name>A0A8H7XYY0_PSICU</name>